<name>A0ABQ1DIK3_PSECI</name>
<feature type="region of interest" description="Disordered" evidence="1">
    <location>
        <begin position="74"/>
        <end position="114"/>
    </location>
</feature>
<dbReference type="GeneID" id="71691292"/>
<dbReference type="EMBL" id="BLWA01000002">
    <property type="protein sequence ID" value="GFM90832.1"/>
    <property type="molecule type" value="Genomic_DNA"/>
</dbReference>
<accession>A0ABQ1DIK3</accession>
<proteinExistence type="predicted"/>
<feature type="compositionally biased region" description="Polar residues" evidence="1">
    <location>
        <begin position="74"/>
        <end position="83"/>
    </location>
</feature>
<organism evidence="2 3">
    <name type="scientific">Pseudomonas cichorii</name>
    <dbReference type="NCBI Taxonomy" id="36746"/>
    <lineage>
        <taxon>Bacteria</taxon>
        <taxon>Pseudomonadati</taxon>
        <taxon>Pseudomonadota</taxon>
        <taxon>Gammaproteobacteria</taxon>
        <taxon>Pseudomonadales</taxon>
        <taxon>Pseudomonadaceae</taxon>
        <taxon>Pseudomonas</taxon>
    </lineage>
</organism>
<keyword evidence="3" id="KW-1185">Reference proteome</keyword>
<evidence type="ECO:0008006" key="4">
    <source>
        <dbReference type="Google" id="ProtNLM"/>
    </source>
</evidence>
<feature type="compositionally biased region" description="Low complexity" evidence="1">
    <location>
        <begin position="84"/>
        <end position="96"/>
    </location>
</feature>
<evidence type="ECO:0000256" key="1">
    <source>
        <dbReference type="SAM" id="MobiDB-lite"/>
    </source>
</evidence>
<comment type="caution">
    <text evidence="2">The sequence shown here is derived from an EMBL/GenBank/DDBJ whole genome shotgun (WGS) entry which is preliminary data.</text>
</comment>
<reference evidence="2 3" key="1">
    <citation type="submission" date="2020-05" db="EMBL/GenBank/DDBJ databases">
        <title>Genetic diversity of Pseudomonas cichorii.</title>
        <authorList>
            <person name="Tani S."/>
            <person name="Yagi H."/>
            <person name="Hashimoto S."/>
            <person name="Iiyama K."/>
            <person name="Furuya N."/>
        </authorList>
    </citation>
    <scope>NUCLEOTIDE SEQUENCE [LARGE SCALE GENOMIC DNA]</scope>
    <source>
        <strain evidence="2 3">LMG 2162</strain>
    </source>
</reference>
<sequence length="114" mass="13130">MATAENLHEDAAHDKVTEKRMAELVGCTAKALQRKREKGIIPKWVWMKIDGRIMYSKRRYEEWIESLWTCRPGSSLSGDQSEFASPGTRGAAARRSPSPRPRKELQQQRVYVLK</sequence>
<dbReference type="Proteomes" id="UP000614982">
    <property type="component" value="Unassembled WGS sequence"/>
</dbReference>
<evidence type="ECO:0000313" key="3">
    <source>
        <dbReference type="Proteomes" id="UP000614982"/>
    </source>
</evidence>
<gene>
    <name evidence="2" type="ORF">PSCICP_08040</name>
</gene>
<protein>
    <recommendedName>
        <fullName evidence="4">DNA-binding protein</fullName>
    </recommendedName>
</protein>
<dbReference type="RefSeq" id="WP_236250073.1">
    <property type="nucleotide sequence ID" value="NZ_BLWA01000002.1"/>
</dbReference>
<evidence type="ECO:0000313" key="2">
    <source>
        <dbReference type="EMBL" id="GFM90832.1"/>
    </source>
</evidence>